<evidence type="ECO:0000313" key="2">
    <source>
        <dbReference type="Proteomes" id="UP001488838"/>
    </source>
</evidence>
<evidence type="ECO:0000313" key="1">
    <source>
        <dbReference type="EMBL" id="KAK7801813.1"/>
    </source>
</evidence>
<dbReference type="AlphaFoldDB" id="A0AAW0HGI3"/>
<organism evidence="1 2">
    <name type="scientific">Myodes glareolus</name>
    <name type="common">Bank vole</name>
    <name type="synonym">Clethrionomys glareolus</name>
    <dbReference type="NCBI Taxonomy" id="447135"/>
    <lineage>
        <taxon>Eukaryota</taxon>
        <taxon>Metazoa</taxon>
        <taxon>Chordata</taxon>
        <taxon>Craniata</taxon>
        <taxon>Vertebrata</taxon>
        <taxon>Euteleostomi</taxon>
        <taxon>Mammalia</taxon>
        <taxon>Eutheria</taxon>
        <taxon>Euarchontoglires</taxon>
        <taxon>Glires</taxon>
        <taxon>Rodentia</taxon>
        <taxon>Myomorpha</taxon>
        <taxon>Muroidea</taxon>
        <taxon>Cricetidae</taxon>
        <taxon>Arvicolinae</taxon>
        <taxon>Myodes</taxon>
    </lineage>
</organism>
<comment type="caution">
    <text evidence="1">The sequence shown here is derived from an EMBL/GenBank/DDBJ whole genome shotgun (WGS) entry which is preliminary data.</text>
</comment>
<keyword evidence="2" id="KW-1185">Reference proteome</keyword>
<accession>A0AAW0HGI3</accession>
<sequence>MSCRLACATEQDLVSRNRRVEGSSSDTSEKCRLLDILGSSFVYPPPQALHTGVTVLISPGQFAQHDHNRLRDSTSVATCSCHLGIPWLVTLDGSCHCPQAVLGCCLGISEKRTEMRFRNSF</sequence>
<gene>
    <name evidence="1" type="ORF">U0070_027534</name>
</gene>
<protein>
    <submittedName>
        <fullName evidence="1">Uncharacterized protein</fullName>
    </submittedName>
</protein>
<dbReference type="Proteomes" id="UP001488838">
    <property type="component" value="Unassembled WGS sequence"/>
</dbReference>
<dbReference type="EMBL" id="JBBHLL010000489">
    <property type="protein sequence ID" value="KAK7801813.1"/>
    <property type="molecule type" value="Genomic_DNA"/>
</dbReference>
<reference evidence="1 2" key="1">
    <citation type="journal article" date="2023" name="bioRxiv">
        <title>Conserved and derived expression patterns and positive selection on dental genes reveal complex evolutionary context of ever-growing rodent molars.</title>
        <authorList>
            <person name="Calamari Z.T."/>
            <person name="Song A."/>
            <person name="Cohen E."/>
            <person name="Akter M."/>
            <person name="Roy R.D."/>
            <person name="Hallikas O."/>
            <person name="Christensen M.M."/>
            <person name="Li P."/>
            <person name="Marangoni P."/>
            <person name="Jernvall J."/>
            <person name="Klein O.D."/>
        </authorList>
    </citation>
    <scope>NUCLEOTIDE SEQUENCE [LARGE SCALE GENOMIC DNA]</scope>
    <source>
        <strain evidence="1">V071</strain>
    </source>
</reference>
<proteinExistence type="predicted"/>
<name>A0AAW0HGI3_MYOGA</name>